<sequence>MEVTGLHPGTTYYLKARSVTYPHTKVVPDGIDRENYNTVYSKFTDEITATILPPEIEIMAGRDFIMYSPRGVCTV</sequence>
<dbReference type="EMBL" id="ATBP01001261">
    <property type="protein sequence ID" value="ETR67683.1"/>
    <property type="molecule type" value="Genomic_DNA"/>
</dbReference>
<organism evidence="1 2">
    <name type="scientific">Candidatus Magnetoglobus multicellularis str. Araruama</name>
    <dbReference type="NCBI Taxonomy" id="890399"/>
    <lineage>
        <taxon>Bacteria</taxon>
        <taxon>Pseudomonadati</taxon>
        <taxon>Thermodesulfobacteriota</taxon>
        <taxon>Desulfobacteria</taxon>
        <taxon>Desulfobacterales</taxon>
        <taxon>Desulfobacteraceae</taxon>
        <taxon>Candidatus Magnetoglobus</taxon>
    </lineage>
</organism>
<dbReference type="Proteomes" id="UP000189670">
    <property type="component" value="Unassembled WGS sequence"/>
</dbReference>
<evidence type="ECO:0000313" key="2">
    <source>
        <dbReference type="Proteomes" id="UP000189670"/>
    </source>
</evidence>
<evidence type="ECO:0000313" key="1">
    <source>
        <dbReference type="EMBL" id="ETR67683.1"/>
    </source>
</evidence>
<accession>A0A1V1NYP5</accession>
<dbReference type="AlphaFoldDB" id="A0A1V1NYP5"/>
<gene>
    <name evidence="1" type="ORF">OMM_11330</name>
</gene>
<name>A0A1V1NYP5_9BACT</name>
<reference evidence="2" key="1">
    <citation type="submission" date="2012-11" db="EMBL/GenBank/DDBJ databases">
        <authorList>
            <person name="Lucero-Rivera Y.E."/>
            <person name="Tovar-Ramirez D."/>
        </authorList>
    </citation>
    <scope>NUCLEOTIDE SEQUENCE [LARGE SCALE GENOMIC DNA]</scope>
    <source>
        <strain evidence="2">Araruama</strain>
    </source>
</reference>
<proteinExistence type="predicted"/>
<comment type="caution">
    <text evidence="1">The sequence shown here is derived from an EMBL/GenBank/DDBJ whole genome shotgun (WGS) entry which is preliminary data.</text>
</comment>
<protein>
    <submittedName>
        <fullName evidence="1">Uncharacterized protein</fullName>
    </submittedName>
</protein>